<evidence type="ECO:0008006" key="5">
    <source>
        <dbReference type="Google" id="ProtNLM"/>
    </source>
</evidence>
<sequence>MALPASDRNLSSASNSCSDYILLSTRGIREPQGPSLAFPALIAHVLSALPRGKEVDTPYAATPSVRETAQGVQWVWHFVLSTLTQCPHTRFAMLGYSQGALVETMAATELLDPHNPASKSAQDALRAFVFMGNPLRAPGRAGNVDENGTRSNADAKGETVLDYPLLFDGYVQRGKVLDVCWTGDPICDAAGTGGLETHRKYGDDAGVQEMGAAFLIEKLGAST</sequence>
<dbReference type="PANTHER" id="PTHR33630">
    <property type="entry name" value="CUTINASE RV1984C-RELATED-RELATED"/>
    <property type="match status" value="1"/>
</dbReference>
<accession>A0AAN6GAY1</accession>
<gene>
    <name evidence="3" type="ORF">OC842_004854</name>
</gene>
<evidence type="ECO:0000313" key="4">
    <source>
        <dbReference type="Proteomes" id="UP001176521"/>
    </source>
</evidence>
<dbReference type="Pfam" id="PF01083">
    <property type="entry name" value="Cutinase"/>
    <property type="match status" value="1"/>
</dbReference>
<keyword evidence="2" id="KW-1015">Disulfide bond</keyword>
<evidence type="ECO:0000313" key="3">
    <source>
        <dbReference type="EMBL" id="KAK0527524.1"/>
    </source>
</evidence>
<dbReference type="GO" id="GO:0052689">
    <property type="term" value="F:carboxylic ester hydrolase activity"/>
    <property type="evidence" value="ECO:0007669"/>
    <property type="project" value="UniProtKB-ARBA"/>
</dbReference>
<dbReference type="SMART" id="SM01110">
    <property type="entry name" value="Cutinase"/>
    <property type="match status" value="1"/>
</dbReference>
<reference evidence="3" key="1">
    <citation type="journal article" date="2023" name="PhytoFront">
        <title>Draft Genome Resources of Seven Strains of Tilletia horrida, Causal Agent of Kernel Smut of Rice.</title>
        <authorList>
            <person name="Khanal S."/>
            <person name="Antony Babu S."/>
            <person name="Zhou X.G."/>
        </authorList>
    </citation>
    <scope>NUCLEOTIDE SEQUENCE</scope>
    <source>
        <strain evidence="3">TX3</strain>
    </source>
</reference>
<dbReference type="InterPro" id="IPR029058">
    <property type="entry name" value="AB_hydrolase_fold"/>
</dbReference>
<organism evidence="3 4">
    <name type="scientific">Tilletia horrida</name>
    <dbReference type="NCBI Taxonomy" id="155126"/>
    <lineage>
        <taxon>Eukaryota</taxon>
        <taxon>Fungi</taxon>
        <taxon>Dikarya</taxon>
        <taxon>Basidiomycota</taxon>
        <taxon>Ustilaginomycotina</taxon>
        <taxon>Exobasidiomycetes</taxon>
        <taxon>Tilletiales</taxon>
        <taxon>Tilletiaceae</taxon>
        <taxon>Tilletia</taxon>
    </lineage>
</organism>
<dbReference type="SUPFAM" id="SSF53474">
    <property type="entry name" value="alpha/beta-Hydrolases"/>
    <property type="match status" value="1"/>
</dbReference>
<evidence type="ECO:0000256" key="2">
    <source>
        <dbReference type="ARBA" id="ARBA00023157"/>
    </source>
</evidence>
<keyword evidence="1" id="KW-0378">Hydrolase</keyword>
<comment type="caution">
    <text evidence="3">The sequence shown here is derived from an EMBL/GenBank/DDBJ whole genome shotgun (WGS) entry which is preliminary data.</text>
</comment>
<dbReference type="Gene3D" id="3.40.50.1820">
    <property type="entry name" value="alpha/beta hydrolase"/>
    <property type="match status" value="1"/>
</dbReference>
<protein>
    <recommendedName>
        <fullName evidence="5">Cutinase</fullName>
    </recommendedName>
</protein>
<dbReference type="Proteomes" id="UP001176521">
    <property type="component" value="Unassembled WGS sequence"/>
</dbReference>
<dbReference type="PANTHER" id="PTHR33630:SF9">
    <property type="entry name" value="CUTINASE 4"/>
    <property type="match status" value="1"/>
</dbReference>
<dbReference type="AlphaFoldDB" id="A0AAN6GAY1"/>
<keyword evidence="4" id="KW-1185">Reference proteome</keyword>
<proteinExistence type="predicted"/>
<dbReference type="InterPro" id="IPR000675">
    <property type="entry name" value="Cutinase/axe"/>
</dbReference>
<dbReference type="EMBL" id="JAPDMQ010000308">
    <property type="protein sequence ID" value="KAK0527524.1"/>
    <property type="molecule type" value="Genomic_DNA"/>
</dbReference>
<evidence type="ECO:0000256" key="1">
    <source>
        <dbReference type="ARBA" id="ARBA00022801"/>
    </source>
</evidence>
<name>A0AAN6GAY1_9BASI</name>